<dbReference type="InterPro" id="IPR039217">
    <property type="entry name" value="LY96"/>
</dbReference>
<comment type="caution">
    <text evidence="2">The sequence shown here is derived from an EMBL/GenBank/DDBJ whole genome shotgun (WGS) entry which is preliminary data.</text>
</comment>
<reference evidence="2 3" key="1">
    <citation type="submission" date="2024-06" db="EMBL/GenBank/DDBJ databases">
        <authorList>
            <person name="Pan Q."/>
            <person name="Wen M."/>
            <person name="Jouanno E."/>
            <person name="Zahm M."/>
            <person name="Klopp C."/>
            <person name="Cabau C."/>
            <person name="Louis A."/>
            <person name="Berthelot C."/>
            <person name="Parey E."/>
            <person name="Roest Crollius H."/>
            <person name="Montfort J."/>
            <person name="Robinson-Rechavi M."/>
            <person name="Bouchez O."/>
            <person name="Lampietro C."/>
            <person name="Lopez Roques C."/>
            <person name="Donnadieu C."/>
            <person name="Postlethwait J."/>
            <person name="Bobe J."/>
            <person name="Verreycken H."/>
            <person name="Guiguen Y."/>
        </authorList>
    </citation>
    <scope>NUCLEOTIDE SEQUENCE [LARGE SCALE GENOMIC DNA]</scope>
    <source>
        <strain evidence="2">Up_M1</strain>
        <tissue evidence="2">Testis</tissue>
    </source>
</reference>
<dbReference type="Proteomes" id="UP001557470">
    <property type="component" value="Unassembled WGS sequence"/>
</dbReference>
<evidence type="ECO:0000256" key="1">
    <source>
        <dbReference type="SAM" id="SignalP"/>
    </source>
</evidence>
<keyword evidence="1" id="KW-0732">Signal</keyword>
<gene>
    <name evidence="2" type="ORF">UPYG_G00290960</name>
</gene>
<evidence type="ECO:0008006" key="4">
    <source>
        <dbReference type="Google" id="ProtNLM"/>
    </source>
</evidence>
<evidence type="ECO:0000313" key="3">
    <source>
        <dbReference type="Proteomes" id="UP001557470"/>
    </source>
</evidence>
<proteinExistence type="predicted"/>
<keyword evidence="3" id="KW-1185">Reference proteome</keyword>
<accession>A0ABD0WP91</accession>
<evidence type="ECO:0000313" key="2">
    <source>
        <dbReference type="EMBL" id="KAL0966102.1"/>
    </source>
</evidence>
<dbReference type="PANTHER" id="PTHR15218">
    <property type="entry name" value="MD-1, MD-2 - RELATED"/>
    <property type="match status" value="1"/>
</dbReference>
<dbReference type="Gene3D" id="2.60.40.770">
    <property type="match status" value="1"/>
</dbReference>
<sequence length="159" mass="18390">MTQMFKVLGVVVLSVFAAFGQRKYICSSDIMEAWYTWSGLVYDFSASVSPCTYGTKMVQVNYTVIPMVEIRRFGYKVDVWYNNQKYLELVEVDNVCQDLKICNIIKGESLDDSIDFVFKHRDMMLKKGIYEIFIKLWILDNTQTVENISGSANITIDIK</sequence>
<dbReference type="PANTHER" id="PTHR15218:SF0">
    <property type="entry name" value="LYMPHOCYTE ANTIGEN 96"/>
    <property type="match status" value="1"/>
</dbReference>
<organism evidence="2 3">
    <name type="scientific">Umbra pygmaea</name>
    <name type="common">Eastern mudminnow</name>
    <dbReference type="NCBI Taxonomy" id="75934"/>
    <lineage>
        <taxon>Eukaryota</taxon>
        <taxon>Metazoa</taxon>
        <taxon>Chordata</taxon>
        <taxon>Craniata</taxon>
        <taxon>Vertebrata</taxon>
        <taxon>Euteleostomi</taxon>
        <taxon>Actinopterygii</taxon>
        <taxon>Neopterygii</taxon>
        <taxon>Teleostei</taxon>
        <taxon>Protacanthopterygii</taxon>
        <taxon>Esociformes</taxon>
        <taxon>Umbridae</taxon>
        <taxon>Umbra</taxon>
    </lineage>
</organism>
<feature type="chain" id="PRO_5044858125" description="MD-2-related lipid-recognition domain-containing protein" evidence="1">
    <location>
        <begin position="21"/>
        <end position="159"/>
    </location>
</feature>
<protein>
    <recommendedName>
        <fullName evidence="4">MD-2-related lipid-recognition domain-containing protein</fullName>
    </recommendedName>
</protein>
<dbReference type="EMBL" id="JAGEUA010000009">
    <property type="protein sequence ID" value="KAL0966102.1"/>
    <property type="molecule type" value="Genomic_DNA"/>
</dbReference>
<dbReference type="AlphaFoldDB" id="A0ABD0WP91"/>
<name>A0ABD0WP91_UMBPY</name>
<feature type="signal peptide" evidence="1">
    <location>
        <begin position="1"/>
        <end position="20"/>
    </location>
</feature>